<dbReference type="AlphaFoldDB" id="A0A0C3SDL5"/>
<feature type="region of interest" description="Disordered" evidence="1">
    <location>
        <begin position="1"/>
        <end position="88"/>
    </location>
</feature>
<name>A0A0C3SDL5_PHLG1</name>
<accession>A0A0C3SDL5</accession>
<evidence type="ECO:0000313" key="3">
    <source>
        <dbReference type="Proteomes" id="UP000053257"/>
    </source>
</evidence>
<organism evidence="2 3">
    <name type="scientific">Phlebiopsis gigantea (strain 11061_1 CR5-6)</name>
    <name type="common">White-rot fungus</name>
    <name type="synonym">Peniophora gigantea</name>
    <dbReference type="NCBI Taxonomy" id="745531"/>
    <lineage>
        <taxon>Eukaryota</taxon>
        <taxon>Fungi</taxon>
        <taxon>Dikarya</taxon>
        <taxon>Basidiomycota</taxon>
        <taxon>Agaricomycotina</taxon>
        <taxon>Agaricomycetes</taxon>
        <taxon>Polyporales</taxon>
        <taxon>Phanerochaetaceae</taxon>
        <taxon>Phlebiopsis</taxon>
    </lineage>
</organism>
<protein>
    <recommendedName>
        <fullName evidence="4">Extracellular mutant protein 11 C-terminal domain-containing protein</fullName>
    </recommendedName>
</protein>
<feature type="region of interest" description="Disordered" evidence="1">
    <location>
        <begin position="422"/>
        <end position="450"/>
    </location>
</feature>
<feature type="compositionally biased region" description="Polar residues" evidence="1">
    <location>
        <begin position="53"/>
        <end position="83"/>
    </location>
</feature>
<reference evidence="2 3" key="1">
    <citation type="journal article" date="2014" name="PLoS Genet.">
        <title>Analysis of the Phlebiopsis gigantea genome, transcriptome and secretome provides insight into its pioneer colonization strategies of wood.</title>
        <authorList>
            <person name="Hori C."/>
            <person name="Ishida T."/>
            <person name="Igarashi K."/>
            <person name="Samejima M."/>
            <person name="Suzuki H."/>
            <person name="Master E."/>
            <person name="Ferreira P."/>
            <person name="Ruiz-Duenas F.J."/>
            <person name="Held B."/>
            <person name="Canessa P."/>
            <person name="Larrondo L.F."/>
            <person name="Schmoll M."/>
            <person name="Druzhinina I.S."/>
            <person name="Kubicek C.P."/>
            <person name="Gaskell J.A."/>
            <person name="Kersten P."/>
            <person name="St John F."/>
            <person name="Glasner J."/>
            <person name="Sabat G."/>
            <person name="Splinter BonDurant S."/>
            <person name="Syed K."/>
            <person name="Yadav J."/>
            <person name="Mgbeahuruike A.C."/>
            <person name="Kovalchuk A."/>
            <person name="Asiegbu F.O."/>
            <person name="Lackner G."/>
            <person name="Hoffmeister D."/>
            <person name="Rencoret J."/>
            <person name="Gutierrez A."/>
            <person name="Sun H."/>
            <person name="Lindquist E."/>
            <person name="Barry K."/>
            <person name="Riley R."/>
            <person name="Grigoriev I.V."/>
            <person name="Henrissat B."/>
            <person name="Kues U."/>
            <person name="Berka R.M."/>
            <person name="Martinez A.T."/>
            <person name="Covert S.F."/>
            <person name="Blanchette R.A."/>
            <person name="Cullen D."/>
        </authorList>
    </citation>
    <scope>NUCLEOTIDE SEQUENCE [LARGE SCALE GENOMIC DNA]</scope>
    <source>
        <strain evidence="2 3">11061_1 CR5-6</strain>
    </source>
</reference>
<dbReference type="EMBL" id="KN840462">
    <property type="protein sequence ID" value="KIP09765.1"/>
    <property type="molecule type" value="Genomic_DNA"/>
</dbReference>
<proteinExistence type="predicted"/>
<feature type="compositionally biased region" description="Basic and acidic residues" evidence="1">
    <location>
        <begin position="252"/>
        <end position="263"/>
    </location>
</feature>
<feature type="region of interest" description="Disordered" evidence="1">
    <location>
        <begin position="141"/>
        <end position="306"/>
    </location>
</feature>
<dbReference type="HOGENOM" id="CLU_608466_0_0_1"/>
<feature type="compositionally biased region" description="Pro residues" evidence="1">
    <location>
        <begin position="291"/>
        <end position="306"/>
    </location>
</feature>
<sequence>MSARTPFQIQDRPPSTVQPHEIPANEGRRQVGSAAYLKSRGSADLQRLPQEPANPNSTSQGSTEKNTEENLSITGNKPLNISSFAAPKPKHAFNSSEFAAAPATFPSRLNIDQSSAREGVPSANSLDYGWSPAISERFRSGWGRSANSSWDSDDDLSSNKAHTSSQIFASKVPQASYPPMFKSGASSGPRRLASHPSLEKINEEPEEGIASPGYPRGSGSAHHAPGEAEKAAHIHHRSREAVYVAPFQPTLRRVEKRLAHSENSDSNEEDIPEAKRPKLSEQFGELEGFGTPPPPPPPVYDPPQSPPSYSAGVLLDHQTDEKQYALHRLLGTSLDAYVQDHSTAYEDAKKKWTECTFEEWMAGADEIAQKFTKLIDLVKDHMTSKVQVYAALHSKLAAQRTVLVEREQSLKDARETLLRGGGSVVSGKLSLGSEDAGKKETDDAGDVEEL</sequence>
<feature type="region of interest" description="Disordered" evidence="1">
    <location>
        <begin position="106"/>
        <end position="129"/>
    </location>
</feature>
<gene>
    <name evidence="2" type="ORF">PHLGIDRAFT_126068</name>
</gene>
<evidence type="ECO:0000313" key="2">
    <source>
        <dbReference type="EMBL" id="KIP09765.1"/>
    </source>
</evidence>
<dbReference type="Proteomes" id="UP000053257">
    <property type="component" value="Unassembled WGS sequence"/>
</dbReference>
<evidence type="ECO:0000256" key="1">
    <source>
        <dbReference type="SAM" id="MobiDB-lite"/>
    </source>
</evidence>
<feature type="compositionally biased region" description="Polar residues" evidence="1">
    <location>
        <begin position="159"/>
        <end position="168"/>
    </location>
</feature>
<feature type="compositionally biased region" description="Polar residues" evidence="1">
    <location>
        <begin position="1"/>
        <end position="18"/>
    </location>
</feature>
<evidence type="ECO:0008006" key="4">
    <source>
        <dbReference type="Google" id="ProtNLM"/>
    </source>
</evidence>
<dbReference type="OrthoDB" id="3261714at2759"/>
<keyword evidence="3" id="KW-1185">Reference proteome</keyword>